<dbReference type="EMBL" id="CAJFDI010000001">
    <property type="protein sequence ID" value="CAD5208897.1"/>
    <property type="molecule type" value="Genomic_DNA"/>
</dbReference>
<dbReference type="InterPro" id="IPR028097">
    <property type="entry name" value="FAM91_C_dom"/>
</dbReference>
<dbReference type="Proteomes" id="UP000095284">
    <property type="component" value="Unplaced"/>
</dbReference>
<reference evidence="9" key="1">
    <citation type="submission" date="2016-11" db="UniProtKB">
        <authorList>
            <consortium name="WormBaseParasite"/>
        </authorList>
    </citation>
    <scope>IDENTIFICATION</scope>
</reference>
<sequence length="795" mass="90915">MSSEDVERWIRKNCQWSDLPEEIQLILGNSQREYEKRILDYSIRNQLKHNGNVVRTVKKNPEEYYELLLKESRQKLMLFPYHLSEYIVFGLRITPFQYYLEMIQDIMKAEKSYDSLPNFTAADVIRLLGIGRNQYIDMMNQTRSFKKLFRRGKGVNEVLPQKPNDIIIEAFWMVRLGYVLEGDIKSLDIHEKEIIDKLVDGLPLIAGLLNKTSILSLFNRGLVYFDVPVNDDDYVYVPTLDGFVMNRVQGDYFEKLLYKVFVTIDGQMSVKELADIIRVDIDLVKTAVSAFLRLGFAKKRTTGLEQTTLHSSWRLDDSKDTSVVFSKSMMELTNSTLADEEDDLDISEEDNRKLSAASVTPSPSVQSVPLSELSVPGSKRLAFLFDSSLTAFLMMGNLSAKLKNHAVTLFEVGKLSDETVDNFIDELSNINFFAEGEAQRYSEHARTLLKTIKAFRAKGELDLIRGESLFSLDENARERVIKKAYKFIVSMAPLGSDACAFKQSVVPLIGTSIVELTSPWFRLFLYEIVEEGVPSLFIPMGVRVKQLPEIFWKSKRVILTANTHEPNIVLTDSVLPILNDMLLNSAVFIQAYSDKVDDSEVVNVPFPFTQEEMEDENNLCNHPIISKLKDNVELDIRSGYLVFIRTKESDADTEESEDEKENDNSEMPSPTATLRSSFNNTVTKDPKKVVSKKRRLGKNEKFEDYVLFDCIFGVPLFDERLNSEVNRRLIENDLFEKGERIADLNKKLIGSIQRFVKRLQIPGYEDPFGDSEASSIPLPTQTVFFEQNSVNTITL</sequence>
<feature type="compositionally biased region" description="Acidic residues" evidence="2">
    <location>
        <begin position="651"/>
        <end position="661"/>
    </location>
</feature>
<dbReference type="EMBL" id="CAJFCV020000001">
    <property type="protein sequence ID" value="CAG9083286.1"/>
    <property type="molecule type" value="Genomic_DNA"/>
</dbReference>
<accession>A0A1I7RL92</accession>
<evidence type="ECO:0000313" key="8">
    <source>
        <dbReference type="Proteomes" id="UP000659654"/>
    </source>
</evidence>
<keyword evidence="8" id="KW-1185">Reference proteome</keyword>
<evidence type="ECO:0000313" key="7">
    <source>
        <dbReference type="Proteomes" id="UP000095284"/>
    </source>
</evidence>
<dbReference type="AlphaFoldDB" id="A0A1I7RL92"/>
<dbReference type="eggNOG" id="KOG3707">
    <property type="taxonomic scope" value="Eukaryota"/>
</dbReference>
<protein>
    <submittedName>
        <fullName evidence="5">(pine wood nematode) hypothetical protein</fullName>
    </submittedName>
</protein>
<dbReference type="Pfam" id="PF14648">
    <property type="entry name" value="FAM91_C"/>
    <property type="match status" value="1"/>
</dbReference>
<evidence type="ECO:0000256" key="2">
    <source>
        <dbReference type="SAM" id="MobiDB-lite"/>
    </source>
</evidence>
<evidence type="ECO:0000313" key="5">
    <source>
        <dbReference type="EMBL" id="CAD5208897.1"/>
    </source>
</evidence>
<feature type="region of interest" description="Disordered" evidence="2">
    <location>
        <begin position="648"/>
        <end position="685"/>
    </location>
</feature>
<feature type="domain" description="FAM91 C-terminal" evidence="4">
    <location>
        <begin position="378"/>
        <end position="790"/>
    </location>
</feature>
<feature type="compositionally biased region" description="Polar residues" evidence="2">
    <location>
        <begin position="667"/>
        <end position="683"/>
    </location>
</feature>
<comment type="similarity">
    <text evidence="1">Belongs to the FAM91 family.</text>
</comment>
<feature type="domain" description="FAM91 N-terminal" evidence="3">
    <location>
        <begin position="10"/>
        <end position="314"/>
    </location>
</feature>
<organism evidence="7 9">
    <name type="scientific">Bursaphelenchus xylophilus</name>
    <name type="common">Pinewood nematode worm</name>
    <name type="synonym">Aphelenchoides xylophilus</name>
    <dbReference type="NCBI Taxonomy" id="6326"/>
    <lineage>
        <taxon>Eukaryota</taxon>
        <taxon>Metazoa</taxon>
        <taxon>Ecdysozoa</taxon>
        <taxon>Nematoda</taxon>
        <taxon>Chromadorea</taxon>
        <taxon>Rhabditida</taxon>
        <taxon>Tylenchina</taxon>
        <taxon>Tylenchomorpha</taxon>
        <taxon>Aphelenchoidea</taxon>
        <taxon>Aphelenchoididae</taxon>
        <taxon>Bursaphelenchus</taxon>
    </lineage>
</organism>
<evidence type="ECO:0000259" key="4">
    <source>
        <dbReference type="Pfam" id="PF14648"/>
    </source>
</evidence>
<dbReference type="PANTHER" id="PTHR28441:SF2">
    <property type="entry name" value="PROTEIN FAM91A1"/>
    <property type="match status" value="1"/>
</dbReference>
<dbReference type="SMR" id="A0A1I7RL92"/>
<dbReference type="Proteomes" id="UP000659654">
    <property type="component" value="Unassembled WGS sequence"/>
</dbReference>
<dbReference type="InterPro" id="IPR039199">
    <property type="entry name" value="FAM91"/>
</dbReference>
<dbReference type="WBParaSite" id="BXY_0147700.1">
    <property type="protein sequence ID" value="BXY_0147700.1"/>
    <property type="gene ID" value="BXY_0147700"/>
</dbReference>
<gene>
    <name evidence="5" type="ORF">BXYJ_LOCUS1133</name>
</gene>
<dbReference type="InterPro" id="IPR028091">
    <property type="entry name" value="FAM91_N_dom"/>
</dbReference>
<dbReference type="OrthoDB" id="275996at2759"/>
<evidence type="ECO:0000313" key="6">
    <source>
        <dbReference type="EMBL" id="CAG9083286.1"/>
    </source>
</evidence>
<reference evidence="6" key="2">
    <citation type="submission" date="2020-08" db="EMBL/GenBank/DDBJ databases">
        <authorList>
            <person name="Kikuchi T."/>
        </authorList>
    </citation>
    <scope>NUCLEOTIDE SEQUENCE</scope>
    <source>
        <strain evidence="5">Ka4C1</strain>
    </source>
</reference>
<evidence type="ECO:0000259" key="3">
    <source>
        <dbReference type="Pfam" id="PF14647"/>
    </source>
</evidence>
<dbReference type="PANTHER" id="PTHR28441">
    <property type="entry name" value="PROTEIN FAM91A1"/>
    <property type="match status" value="1"/>
</dbReference>
<evidence type="ECO:0000256" key="1">
    <source>
        <dbReference type="ARBA" id="ARBA00010319"/>
    </source>
</evidence>
<name>A0A1I7RL92_BURXY</name>
<dbReference type="Proteomes" id="UP000582659">
    <property type="component" value="Unassembled WGS sequence"/>
</dbReference>
<dbReference type="Pfam" id="PF14647">
    <property type="entry name" value="FAM91_N"/>
    <property type="match status" value="1"/>
</dbReference>
<evidence type="ECO:0000313" key="9">
    <source>
        <dbReference type="WBParaSite" id="BXY_0147700.1"/>
    </source>
</evidence>
<proteinExistence type="inferred from homology"/>